<feature type="transmembrane region" description="Helical" evidence="1">
    <location>
        <begin position="156"/>
        <end position="178"/>
    </location>
</feature>
<sequence length="236" mass="24862">MNGIAVPVWAEALFVAGFVVVVVGCVLAATSRDRRQERRVYWYGWTLTGALLAAGASFRGWQISAIVFCLAMLIVVVRAYFRTPYIKIGGRIYALLDADSRPDPDEGDTPAPRATTAAEAYAVSPTKRYWLLVTMIATVGVAVLLAGWAAPTIGAAAFLAVAMLIYGAGDAAAGAPVFRGQYVQAVLALLMSIPAWGLPIIAYGLGYLAARSRRAGHQMPAVPVGTPTAHPPATAD</sequence>
<dbReference type="EMBL" id="MVHM01000012">
    <property type="protein sequence ID" value="ORA35416.1"/>
    <property type="molecule type" value="Genomic_DNA"/>
</dbReference>
<dbReference type="AlphaFoldDB" id="A0A7I7WDC3"/>
<organism evidence="3 4">
    <name type="scientific">Mycobacterium branderi</name>
    <dbReference type="NCBI Taxonomy" id="43348"/>
    <lineage>
        <taxon>Bacteria</taxon>
        <taxon>Bacillati</taxon>
        <taxon>Actinomycetota</taxon>
        <taxon>Actinomycetes</taxon>
        <taxon>Mycobacteriales</taxon>
        <taxon>Mycobacteriaceae</taxon>
        <taxon>Mycobacterium</taxon>
    </lineage>
</organism>
<reference evidence="2" key="3">
    <citation type="submission" date="2020-02" db="EMBL/GenBank/DDBJ databases">
        <authorList>
            <person name="Matsumoto Y."/>
            <person name="Motooka D."/>
            <person name="Nakamura S."/>
        </authorList>
    </citation>
    <scope>NUCLEOTIDE SEQUENCE</scope>
    <source>
        <strain evidence="2">JCM 12687</strain>
        <plasmid evidence="2">pJCM12687</plasmid>
    </source>
</reference>
<dbReference type="EMBL" id="AP022607">
    <property type="protein sequence ID" value="BBZ15110.1"/>
    <property type="molecule type" value="Genomic_DNA"/>
</dbReference>
<keyword evidence="1" id="KW-0472">Membrane</keyword>
<evidence type="ECO:0000313" key="2">
    <source>
        <dbReference type="EMBL" id="BBZ15110.1"/>
    </source>
</evidence>
<evidence type="ECO:0000313" key="3">
    <source>
        <dbReference type="EMBL" id="ORA35416.1"/>
    </source>
</evidence>
<evidence type="ECO:0000256" key="1">
    <source>
        <dbReference type="SAM" id="Phobius"/>
    </source>
</evidence>
<protein>
    <submittedName>
        <fullName evidence="3">Uncharacterized protein</fullName>
    </submittedName>
</protein>
<proteinExistence type="predicted"/>
<evidence type="ECO:0000313" key="4">
    <source>
        <dbReference type="Proteomes" id="UP000192441"/>
    </source>
</evidence>
<feature type="transmembrane region" description="Helical" evidence="1">
    <location>
        <begin position="6"/>
        <end position="28"/>
    </location>
</feature>
<keyword evidence="1" id="KW-0812">Transmembrane</keyword>
<reference evidence="2 5" key="2">
    <citation type="journal article" date="2019" name="Emerg. Microbes Infect.">
        <title>Comprehensive subspecies identification of 175 nontuberculous mycobacteria species based on 7547 genomic profiles.</title>
        <authorList>
            <person name="Matsumoto Y."/>
            <person name="Kinjo T."/>
            <person name="Motooka D."/>
            <person name="Nabeya D."/>
            <person name="Jung N."/>
            <person name="Uechi K."/>
            <person name="Horii T."/>
            <person name="Iida T."/>
            <person name="Fujita J."/>
            <person name="Nakamura S."/>
        </authorList>
    </citation>
    <scope>NUCLEOTIDE SEQUENCE [LARGE SCALE GENOMIC DNA]</scope>
    <source>
        <strain evidence="2 5">JCM 12687</strain>
        <plasmid evidence="2">pJCM12687</plasmid>
    </source>
</reference>
<reference evidence="3 4" key="1">
    <citation type="submission" date="2016-12" db="EMBL/GenBank/DDBJ databases">
        <title>The new phylogeny of genus Mycobacterium.</title>
        <authorList>
            <person name="Tortoli E."/>
            <person name="Trovato A."/>
            <person name="Cirillo D.M."/>
        </authorList>
    </citation>
    <scope>NUCLEOTIDE SEQUENCE [LARGE SCALE GENOMIC DNA]</scope>
    <source>
        <strain evidence="3 4">DSM 44624</strain>
    </source>
</reference>
<evidence type="ECO:0000313" key="5">
    <source>
        <dbReference type="Proteomes" id="UP000467379"/>
    </source>
</evidence>
<dbReference type="Proteomes" id="UP000192441">
    <property type="component" value="Unassembled WGS sequence"/>
</dbReference>
<feature type="transmembrane region" description="Helical" evidence="1">
    <location>
        <begin position="129"/>
        <end position="150"/>
    </location>
</feature>
<keyword evidence="5" id="KW-1185">Reference proteome</keyword>
<name>A0A7I7WDC3_9MYCO</name>
<geneLocation type="plasmid" evidence="2 5">
    <name>pJCM12687</name>
</geneLocation>
<dbReference type="OrthoDB" id="4764216at2"/>
<accession>A0A7I7WDC3</accession>
<feature type="transmembrane region" description="Helical" evidence="1">
    <location>
        <begin position="185"/>
        <end position="210"/>
    </location>
</feature>
<dbReference type="RefSeq" id="WP_083132684.1">
    <property type="nucleotide sequence ID" value="NZ_AP022607.1"/>
</dbReference>
<keyword evidence="2" id="KW-0614">Plasmid</keyword>
<feature type="transmembrane region" description="Helical" evidence="1">
    <location>
        <begin position="40"/>
        <end position="57"/>
    </location>
</feature>
<dbReference type="Proteomes" id="UP000467379">
    <property type="component" value="Plasmid pJCM12687"/>
</dbReference>
<feature type="transmembrane region" description="Helical" evidence="1">
    <location>
        <begin position="63"/>
        <end position="81"/>
    </location>
</feature>
<gene>
    <name evidence="3" type="ORF">BST20_17605</name>
    <name evidence="2" type="ORF">MBRA_53050</name>
</gene>
<keyword evidence="1" id="KW-1133">Transmembrane helix</keyword>